<dbReference type="Proteomes" id="UP000001409">
    <property type="component" value="Chromosome"/>
</dbReference>
<dbReference type="EMBL" id="BA000035">
    <property type="protein sequence ID" value="BAC17306.1"/>
    <property type="molecule type" value="Genomic_DNA"/>
</dbReference>
<protein>
    <submittedName>
        <fullName evidence="1">Uncharacterized protein</fullName>
    </submittedName>
</protein>
<keyword evidence="2" id="KW-1185">Reference proteome</keyword>
<evidence type="ECO:0000313" key="1">
    <source>
        <dbReference type="EMBL" id="BAC17306.1"/>
    </source>
</evidence>
<dbReference type="KEGG" id="cef:CE0496"/>
<proteinExistence type="predicted"/>
<organism evidence="1 2">
    <name type="scientific">Corynebacterium efficiens (strain DSM 44549 / YS-314 / AJ 12310 / JCM 11189 / NBRC 100395)</name>
    <dbReference type="NCBI Taxonomy" id="196164"/>
    <lineage>
        <taxon>Bacteria</taxon>
        <taxon>Bacillati</taxon>
        <taxon>Actinomycetota</taxon>
        <taxon>Actinomycetes</taxon>
        <taxon>Mycobacteriales</taxon>
        <taxon>Corynebacteriaceae</taxon>
        <taxon>Corynebacterium</taxon>
    </lineage>
</organism>
<sequence>MESVSLFRLDDARDLDQNGWKNRFDKVIQCYLRPCGTRFPQQTNCSKIPAVVMSIRALTSPV</sequence>
<dbReference type="HOGENOM" id="CLU_2896435_0_0_11"/>
<evidence type="ECO:0000313" key="2">
    <source>
        <dbReference type="Proteomes" id="UP000001409"/>
    </source>
</evidence>
<dbReference type="STRING" id="196164.gene:10740898"/>
<dbReference type="AlphaFoldDB" id="Q8FS98"/>
<name>Q8FS98_COREF</name>
<accession>Q8FS98</accession>
<reference evidence="1 2" key="1">
    <citation type="journal article" date="2003" name="Genome Res.">
        <title>Comparative complete genome sequence analysis of the amino acid replacements responsible for the thermostability of Corynebacterium efficiens.</title>
        <authorList>
            <person name="Nishio Y."/>
            <person name="Nakamura Y."/>
            <person name="Kawarabayasi Y."/>
            <person name="Usuda Y."/>
            <person name="Kimura E."/>
            <person name="Sugimoto S."/>
            <person name="Matsui K."/>
            <person name="Yamagishi A."/>
            <person name="Kikuchi H."/>
            <person name="Ikeo K."/>
            <person name="Gojobori T."/>
        </authorList>
    </citation>
    <scope>NUCLEOTIDE SEQUENCE [LARGE SCALE GENOMIC DNA]</scope>
    <source>
        <strain evidence="2">DSM 44549 / YS-314 / AJ 12310 / JCM 11189 / NBRC 100395</strain>
    </source>
</reference>